<name>A0A168IHW6_CORDF</name>
<dbReference type="PANTHER" id="PTHR46112">
    <property type="entry name" value="AMINOPEPTIDASE"/>
    <property type="match status" value="1"/>
</dbReference>
<keyword evidence="2" id="KW-1133">Transmembrane helix</keyword>
<proteinExistence type="predicted"/>
<dbReference type="InterPro" id="IPR036005">
    <property type="entry name" value="Creatinase/aminopeptidase-like"/>
</dbReference>
<evidence type="ECO:0000313" key="3">
    <source>
        <dbReference type="EMBL" id="OAA79286.1"/>
    </source>
</evidence>
<accession>A0A168IHW6</accession>
<comment type="caution">
    <text evidence="3">The sequence shown here is derived from an EMBL/GenBank/DDBJ whole genome shotgun (WGS) entry which is preliminary data.</text>
</comment>
<evidence type="ECO:0000256" key="1">
    <source>
        <dbReference type="SAM" id="MobiDB-lite"/>
    </source>
</evidence>
<feature type="compositionally biased region" description="Basic residues" evidence="1">
    <location>
        <begin position="14"/>
        <end position="24"/>
    </location>
</feature>
<reference evidence="3 4" key="1">
    <citation type="journal article" date="2016" name="Genome Biol. Evol.">
        <title>Divergent and convergent evolution of fungal pathogenicity.</title>
        <authorList>
            <person name="Shang Y."/>
            <person name="Xiao G."/>
            <person name="Zheng P."/>
            <person name="Cen K."/>
            <person name="Zhan S."/>
            <person name="Wang C."/>
        </authorList>
    </citation>
    <scope>NUCLEOTIDE SEQUENCE [LARGE SCALE GENOMIC DNA]</scope>
    <source>
        <strain evidence="3 4">RCEF 1005</strain>
    </source>
</reference>
<feature type="region of interest" description="Disordered" evidence="1">
    <location>
        <begin position="1"/>
        <end position="25"/>
    </location>
</feature>
<keyword evidence="2" id="KW-0472">Membrane</keyword>
<dbReference type="OrthoDB" id="4869710at2759"/>
<dbReference type="STRING" id="1081108.A0A168IHW6"/>
<dbReference type="EMBL" id="AZHF01000002">
    <property type="protein sequence ID" value="OAA79286.1"/>
    <property type="molecule type" value="Genomic_DNA"/>
</dbReference>
<dbReference type="InterPro" id="IPR029149">
    <property type="entry name" value="Creatin/AminoP/Spt16_N"/>
</dbReference>
<evidence type="ECO:0000313" key="4">
    <source>
        <dbReference type="Proteomes" id="UP000076881"/>
    </source>
</evidence>
<gene>
    <name evidence="3" type="ORF">LEL_02772</name>
</gene>
<keyword evidence="4" id="KW-1185">Reference proteome</keyword>
<organism evidence="3 4">
    <name type="scientific">Akanthomyces lecanii RCEF 1005</name>
    <dbReference type="NCBI Taxonomy" id="1081108"/>
    <lineage>
        <taxon>Eukaryota</taxon>
        <taxon>Fungi</taxon>
        <taxon>Dikarya</taxon>
        <taxon>Ascomycota</taxon>
        <taxon>Pezizomycotina</taxon>
        <taxon>Sordariomycetes</taxon>
        <taxon>Hypocreomycetidae</taxon>
        <taxon>Hypocreales</taxon>
        <taxon>Cordycipitaceae</taxon>
        <taxon>Akanthomyces</taxon>
        <taxon>Cordyceps confragosa</taxon>
    </lineage>
</organism>
<dbReference type="InterPro" id="IPR050659">
    <property type="entry name" value="Peptidase_M24B"/>
</dbReference>
<dbReference type="Gene3D" id="3.90.230.10">
    <property type="entry name" value="Creatinase/methionine aminopeptidase superfamily"/>
    <property type="match status" value="1"/>
</dbReference>
<evidence type="ECO:0000256" key="2">
    <source>
        <dbReference type="SAM" id="Phobius"/>
    </source>
</evidence>
<keyword evidence="2" id="KW-0812">Transmembrane</keyword>
<dbReference type="PANTHER" id="PTHR46112:SF2">
    <property type="entry name" value="XAA-PRO AMINOPEPTIDASE P-RELATED"/>
    <property type="match status" value="1"/>
</dbReference>
<sequence>MGNPDLELQNPGRAPHHHRRRRSRRDAAGGVCTAVAAGMLLAIGVWGICFDASTRSLLRLQQHCLGHPAPGSALAASGVLDAAEQCAVRSFAKDASFLDGAAAIEADELLARRNALAEVLRDEGVDAFIVEPGFTFEYYANVSRADWYPSGPESQPLLMVIQPADGCDGGIVAKTAFVAPLSAVDRLRALSIPRPSSEPSLDIVAWQPHWNPYATLRKSPLFAPVDPLAGEHTDQRPVLMVDRDTRSFVVDGLWDAGFRYKRLTPSVRQLPQSKVSAAERIAGGLDSAVHAVRACLVPGQTEDGARRMLDATLASAGLTPQRLAVLFDVNGSAPQGNVLREDSMVTVEVGARHLGYSSDIVRRFSIDQADRRESREADVAEVAGGAGRGQ</sequence>
<feature type="transmembrane region" description="Helical" evidence="2">
    <location>
        <begin position="27"/>
        <end position="48"/>
    </location>
</feature>
<dbReference type="Proteomes" id="UP000076881">
    <property type="component" value="Unassembled WGS sequence"/>
</dbReference>
<dbReference type="AlphaFoldDB" id="A0A168IHW6"/>
<dbReference type="Gene3D" id="3.40.350.10">
    <property type="entry name" value="Creatinase/prolidase N-terminal domain"/>
    <property type="match status" value="1"/>
</dbReference>
<dbReference type="SUPFAM" id="SSF55920">
    <property type="entry name" value="Creatinase/aminopeptidase"/>
    <property type="match status" value="1"/>
</dbReference>
<protein>
    <submittedName>
        <fullName evidence="3">Peptidase M24, structural domain protein</fullName>
    </submittedName>
</protein>